<dbReference type="RefSeq" id="WP_072079695.1">
    <property type="nucleotide sequence ID" value="NZ_CABHYM010000082.1"/>
</dbReference>
<dbReference type="InterPro" id="IPR052570">
    <property type="entry name" value="FliJ"/>
</dbReference>
<dbReference type="InterPro" id="IPR012823">
    <property type="entry name" value="Flagell_FliJ"/>
</dbReference>
<evidence type="ECO:0000256" key="9">
    <source>
        <dbReference type="ARBA" id="ARBA00023136"/>
    </source>
</evidence>
<evidence type="ECO:0000256" key="8">
    <source>
        <dbReference type="ARBA" id="ARBA00022927"/>
    </source>
</evidence>
<dbReference type="AlphaFoldDB" id="A0A0U1KC69"/>
<dbReference type="Proteomes" id="UP000040841">
    <property type="component" value="Unassembled WGS sequence"/>
</dbReference>
<dbReference type="Gene3D" id="1.10.287.1700">
    <property type="match status" value="1"/>
</dbReference>
<keyword evidence="5 11" id="KW-1003">Cell membrane</keyword>
<dbReference type="InterPro" id="IPR053716">
    <property type="entry name" value="Flag_assembly_chemotaxis_eff"/>
</dbReference>
<keyword evidence="4 11" id="KW-0813">Transport</keyword>
<comment type="subcellular location">
    <subcellularLocation>
        <location evidence="1">Cell membrane</location>
        <topology evidence="1">Peripheral membrane protein</topology>
        <orientation evidence="1">Cytoplasmic side</orientation>
    </subcellularLocation>
</comment>
<keyword evidence="10 11" id="KW-1006">Bacterial flagellum protein export</keyword>
<dbReference type="Pfam" id="PF02050">
    <property type="entry name" value="FliJ"/>
    <property type="match status" value="1"/>
</dbReference>
<evidence type="ECO:0000256" key="4">
    <source>
        <dbReference type="ARBA" id="ARBA00022448"/>
    </source>
</evidence>
<evidence type="ECO:0000256" key="7">
    <source>
        <dbReference type="ARBA" id="ARBA00022795"/>
    </source>
</evidence>
<dbReference type="PIRSF" id="PIRSF019404">
    <property type="entry name" value="FliJ"/>
    <property type="match status" value="1"/>
</dbReference>
<reference evidence="12 14" key="1">
    <citation type="submission" date="2015-03" db="EMBL/GenBank/DDBJ databases">
        <authorList>
            <consortium name="Pathogen Informatics"/>
            <person name="Murphy D."/>
        </authorList>
    </citation>
    <scope>NUCLEOTIDE SEQUENCE [LARGE SCALE GENOMIC DNA]</scope>
    <source>
        <strain evidence="12 14">FE82747</strain>
    </source>
</reference>
<keyword evidence="6 11" id="KW-0145">Chemotaxis</keyword>
<dbReference type="GO" id="GO:0005886">
    <property type="term" value="C:plasma membrane"/>
    <property type="evidence" value="ECO:0007669"/>
    <property type="project" value="UniProtKB-SubCell"/>
</dbReference>
<proteinExistence type="inferred from homology"/>
<gene>
    <name evidence="12" type="primary">fliJ_2</name>
    <name evidence="13" type="synonym">fliJ</name>
    <name evidence="12" type="ORF">ERS008502_03984</name>
    <name evidence="13" type="ORF">HB991_08090</name>
</gene>
<evidence type="ECO:0000256" key="11">
    <source>
        <dbReference type="PIRNR" id="PIRNR019404"/>
    </source>
</evidence>
<dbReference type="GO" id="GO:0015031">
    <property type="term" value="P:protein transport"/>
    <property type="evidence" value="ECO:0007669"/>
    <property type="project" value="UniProtKB-UniRule"/>
</dbReference>
<dbReference type="GO" id="GO:0009288">
    <property type="term" value="C:bacterial-type flagellum"/>
    <property type="evidence" value="ECO:0007669"/>
    <property type="project" value="UniProtKB-UniRule"/>
</dbReference>
<evidence type="ECO:0000256" key="5">
    <source>
        <dbReference type="ARBA" id="ARBA00022475"/>
    </source>
</evidence>
<dbReference type="GO" id="GO:0003774">
    <property type="term" value="F:cytoskeletal motor activity"/>
    <property type="evidence" value="ECO:0007669"/>
    <property type="project" value="UniProtKB-UniRule"/>
</dbReference>
<dbReference type="GO" id="GO:0071973">
    <property type="term" value="P:bacterial-type flagellum-dependent cell motility"/>
    <property type="evidence" value="ECO:0007669"/>
    <property type="project" value="InterPro"/>
</dbReference>
<accession>A0A0U1KC69</accession>
<keyword evidence="7 11" id="KW-1005">Bacterial flagellum biogenesis</keyword>
<evidence type="ECO:0000256" key="6">
    <source>
        <dbReference type="ARBA" id="ARBA00022500"/>
    </source>
</evidence>
<dbReference type="NCBIfam" id="TIGR02473">
    <property type="entry name" value="flagell_FliJ"/>
    <property type="match status" value="1"/>
</dbReference>
<comment type="similarity">
    <text evidence="2 11">Belongs to the FliJ family.</text>
</comment>
<name>A0A0U1KC69_YERMO</name>
<evidence type="ECO:0000256" key="10">
    <source>
        <dbReference type="ARBA" id="ARBA00023225"/>
    </source>
</evidence>
<sequence>MAITSPMDVLRDLAEKTLSDTTVQLGKMQQAHTQAVLQLDQLESFELEYQQQLRSSVVEKGMPIADLLNRQSFIDSLGSVVKQQAGQVAQCQHSVDQTLLAWKQDKRRLNAFETLKSRADAVRMLKENRLEQKMMDEFAQRACMGRKTL</sequence>
<dbReference type="EMBL" id="CQBM01000017">
    <property type="protein sequence ID" value="CNI68670.1"/>
    <property type="molecule type" value="Genomic_DNA"/>
</dbReference>
<organism evidence="12 14">
    <name type="scientific">Yersinia mollaretii</name>
    <dbReference type="NCBI Taxonomy" id="33060"/>
    <lineage>
        <taxon>Bacteria</taxon>
        <taxon>Pseudomonadati</taxon>
        <taxon>Pseudomonadota</taxon>
        <taxon>Gammaproteobacteria</taxon>
        <taxon>Enterobacterales</taxon>
        <taxon>Yersiniaceae</taxon>
        <taxon>Yersinia</taxon>
    </lineage>
</organism>
<dbReference type="PRINTS" id="PR01004">
    <property type="entry name" value="FLGFLIJ"/>
</dbReference>
<evidence type="ECO:0000313" key="12">
    <source>
        <dbReference type="EMBL" id="CNI68670.1"/>
    </source>
</evidence>
<comment type="function">
    <text evidence="11">Flagellar protein that affects chemotactic events.</text>
</comment>
<dbReference type="EMBL" id="JAASAI010000006">
    <property type="protein sequence ID" value="NIL22473.1"/>
    <property type="molecule type" value="Genomic_DNA"/>
</dbReference>
<evidence type="ECO:0000256" key="2">
    <source>
        <dbReference type="ARBA" id="ARBA00010004"/>
    </source>
</evidence>
<keyword evidence="12" id="KW-0282">Flagellum</keyword>
<protein>
    <recommendedName>
        <fullName evidence="3 11">Flagellar FliJ protein</fullName>
    </recommendedName>
</protein>
<comment type="caution">
    <text evidence="12">The sequence shown here is derived from an EMBL/GenBank/DDBJ whole genome shotgun (WGS) entry which is preliminary data.</text>
</comment>
<dbReference type="GO" id="GO:0044781">
    <property type="term" value="P:bacterial-type flagellum organization"/>
    <property type="evidence" value="ECO:0007669"/>
    <property type="project" value="UniProtKB-KW"/>
</dbReference>
<dbReference type="InterPro" id="IPR018006">
    <property type="entry name" value="Flag_FliJ_proteobac"/>
</dbReference>
<keyword evidence="12" id="KW-0966">Cell projection</keyword>
<dbReference type="PANTHER" id="PTHR38786">
    <property type="entry name" value="FLAGELLAR FLIJ PROTEIN"/>
    <property type="match status" value="1"/>
</dbReference>
<dbReference type="GO" id="GO:0006935">
    <property type="term" value="P:chemotaxis"/>
    <property type="evidence" value="ECO:0007669"/>
    <property type="project" value="UniProtKB-UniRule"/>
</dbReference>
<keyword evidence="12" id="KW-0969">Cilium</keyword>
<evidence type="ECO:0000313" key="14">
    <source>
        <dbReference type="Proteomes" id="UP000040841"/>
    </source>
</evidence>
<keyword evidence="8 11" id="KW-0653">Protein transport</keyword>
<reference evidence="13" key="2">
    <citation type="submission" date="2020-03" db="EMBL/GenBank/DDBJ databases">
        <authorList>
            <person name="Kislichkina A."/>
            <person name="Dentovskaya S."/>
            <person name="Shaikhutdinov R."/>
            <person name="Ivanov S."/>
            <person name="Sizova A."/>
            <person name="Solomentsev V."/>
            <person name="Bogun A."/>
        </authorList>
    </citation>
    <scope>NUCLEOTIDE SEQUENCE</scope>
    <source>
        <strain evidence="13">SCPM-O-B-7610</strain>
    </source>
</reference>
<evidence type="ECO:0000256" key="1">
    <source>
        <dbReference type="ARBA" id="ARBA00004413"/>
    </source>
</evidence>
<dbReference type="PANTHER" id="PTHR38786:SF1">
    <property type="entry name" value="FLAGELLAR FLIJ PROTEIN"/>
    <property type="match status" value="1"/>
</dbReference>
<evidence type="ECO:0000256" key="3">
    <source>
        <dbReference type="ARBA" id="ARBA00020392"/>
    </source>
</evidence>
<keyword evidence="9 11" id="KW-0472">Membrane</keyword>
<dbReference type="OrthoDB" id="6542900at2"/>
<dbReference type="Proteomes" id="UP000712947">
    <property type="component" value="Unassembled WGS sequence"/>
</dbReference>
<evidence type="ECO:0000313" key="13">
    <source>
        <dbReference type="EMBL" id="NIL22473.1"/>
    </source>
</evidence>